<feature type="compositionally biased region" description="Polar residues" evidence="3">
    <location>
        <begin position="220"/>
        <end position="236"/>
    </location>
</feature>
<dbReference type="SUPFAM" id="SSF46689">
    <property type="entry name" value="Homeodomain-like"/>
    <property type="match status" value="1"/>
</dbReference>
<evidence type="ECO:0000256" key="1">
    <source>
        <dbReference type="ARBA" id="ARBA00004123"/>
    </source>
</evidence>
<dbReference type="InterPro" id="IPR001356">
    <property type="entry name" value="HD"/>
</dbReference>
<keyword evidence="2" id="KW-0371">Homeobox</keyword>
<name>A0AAV7ISB8_COTGL</name>
<dbReference type="InterPro" id="IPR009057">
    <property type="entry name" value="Homeodomain-like_sf"/>
</dbReference>
<feature type="region of interest" description="Disordered" evidence="3">
    <location>
        <begin position="16"/>
        <end position="44"/>
    </location>
</feature>
<organism evidence="5 6">
    <name type="scientific">Cotesia glomerata</name>
    <name type="common">Lepidopteran parasitic wasp</name>
    <name type="synonym">Apanteles glomeratus</name>
    <dbReference type="NCBI Taxonomy" id="32391"/>
    <lineage>
        <taxon>Eukaryota</taxon>
        <taxon>Metazoa</taxon>
        <taxon>Ecdysozoa</taxon>
        <taxon>Arthropoda</taxon>
        <taxon>Hexapoda</taxon>
        <taxon>Insecta</taxon>
        <taxon>Pterygota</taxon>
        <taxon>Neoptera</taxon>
        <taxon>Endopterygota</taxon>
        <taxon>Hymenoptera</taxon>
        <taxon>Apocrita</taxon>
        <taxon>Ichneumonoidea</taxon>
        <taxon>Braconidae</taxon>
        <taxon>Microgastrinae</taxon>
        <taxon>Cotesia</taxon>
    </lineage>
</organism>
<keyword evidence="2" id="KW-0539">Nucleus</keyword>
<sequence length="616" mass="68001">MVKVWFQNRRMKHKRQTLSKEDGDEKDVLSSDGVENLTGDKTLTDEDEKKNCHKCDITGGANTLNEINDNGLSNSSKHSLSALNNRGASGSMTFSNNSNGASSIGSTNSVSSSFERLVAEDDSRSNDESAIASPKRTTKKTIEVKIKIEGDHKNFNSLQNQLLMSQESPRNTTEISSTANSRTRLTISDSTGVNSTASGQTSSTRSLTPSSTPGTPVSTQLPQGSPLGIQSNQNPYIQRPRSSPSSASYTSSTILNNLASTDHRTSQTSSNIPITLQMNTQTLHNTYQTVKTFEYQNRQTLSKQNFAISAYHDQSQNIYSKRDTYHQRTLLRNELHPLYPRQNHATSSLPNQNKKTNTTTKPIYNSSMQYHQQQTLYLHADDYNGYLQNGPNYHASYHRNIQGGNIYGVNQTYSNSHNEHTSDGYVSSNNYSYTTSEIYHNTEENINIHDHSGISLPTGHNYYDNVSVQQPHQESSTEIYAVHQPSILSNQSDDRYLSKYSNSYYAQNPPLQIHQGGEASNIPSNYVSSPDPFPTPGMTNAATAIAAATATVITPSENIGQLENNSESYANTGSFYVDPTHAAAPSPSGEISNNCSDFNFLSNLANDFVPEYYQLS</sequence>
<accession>A0AAV7ISB8</accession>
<reference evidence="5 6" key="1">
    <citation type="journal article" date="2021" name="J. Hered.">
        <title>A chromosome-level genome assembly of the parasitoid wasp, Cotesia glomerata (Hymenoptera: Braconidae).</title>
        <authorList>
            <person name="Pinto B.J."/>
            <person name="Weis J.J."/>
            <person name="Gamble T."/>
            <person name="Ode P.J."/>
            <person name="Paul R."/>
            <person name="Zaspel J.M."/>
        </authorList>
    </citation>
    <scope>NUCLEOTIDE SEQUENCE [LARGE SCALE GENOMIC DNA]</scope>
    <source>
        <strain evidence="5">CgM1</strain>
    </source>
</reference>
<dbReference type="Gene3D" id="1.10.10.60">
    <property type="entry name" value="Homeodomain-like"/>
    <property type="match status" value="1"/>
</dbReference>
<feature type="compositionally biased region" description="Low complexity" evidence="3">
    <location>
        <begin position="239"/>
        <end position="250"/>
    </location>
</feature>
<feature type="region of interest" description="Disordered" evidence="3">
    <location>
        <begin position="115"/>
        <end position="139"/>
    </location>
</feature>
<keyword evidence="6" id="KW-1185">Reference proteome</keyword>
<evidence type="ECO:0000256" key="2">
    <source>
        <dbReference type="PROSITE-ProRule" id="PRU00108"/>
    </source>
</evidence>
<comment type="caution">
    <text evidence="5">The sequence shown here is derived from an EMBL/GenBank/DDBJ whole genome shotgun (WGS) entry which is preliminary data.</text>
</comment>
<protein>
    <recommendedName>
        <fullName evidence="4">Homeobox domain-containing protein</fullName>
    </recommendedName>
</protein>
<dbReference type="InterPro" id="IPR050848">
    <property type="entry name" value="Homeobox_TF"/>
</dbReference>
<dbReference type="CDD" id="cd00086">
    <property type="entry name" value="homeodomain"/>
    <property type="match status" value="1"/>
</dbReference>
<dbReference type="GO" id="GO:0005634">
    <property type="term" value="C:nucleus"/>
    <property type="evidence" value="ECO:0007669"/>
    <property type="project" value="UniProtKB-SubCell"/>
</dbReference>
<dbReference type="EMBL" id="JAHXZJ010000001">
    <property type="protein sequence ID" value="KAH0567739.1"/>
    <property type="molecule type" value="Genomic_DNA"/>
</dbReference>
<feature type="DNA-binding region" description="Homeobox" evidence="2">
    <location>
        <begin position="3"/>
        <end position="17"/>
    </location>
</feature>
<dbReference type="PANTHER" id="PTHR24333">
    <property type="entry name" value="HOMEO BOX HB9 LIKE A-RELATED"/>
    <property type="match status" value="1"/>
</dbReference>
<dbReference type="AlphaFoldDB" id="A0AAV7ISB8"/>
<evidence type="ECO:0000259" key="4">
    <source>
        <dbReference type="PROSITE" id="PS50071"/>
    </source>
</evidence>
<proteinExistence type="predicted"/>
<feature type="domain" description="Homeobox" evidence="4">
    <location>
        <begin position="1"/>
        <end position="16"/>
    </location>
</feature>
<evidence type="ECO:0000256" key="3">
    <source>
        <dbReference type="SAM" id="MobiDB-lite"/>
    </source>
</evidence>
<gene>
    <name evidence="5" type="ORF">KQX54_012952</name>
</gene>
<dbReference type="PANTHER" id="PTHR24333:SF5">
    <property type="entry name" value="VENT HOMEOBOX"/>
    <property type="match status" value="1"/>
</dbReference>
<feature type="region of interest" description="Disordered" evidence="3">
    <location>
        <begin position="165"/>
        <end position="250"/>
    </location>
</feature>
<feature type="compositionally biased region" description="Basic and acidic residues" evidence="3">
    <location>
        <begin position="18"/>
        <end position="29"/>
    </location>
</feature>
<feature type="compositionally biased region" description="Polar residues" evidence="3">
    <location>
        <begin position="165"/>
        <end position="200"/>
    </location>
</feature>
<dbReference type="PROSITE" id="PS50071">
    <property type="entry name" value="HOMEOBOX_2"/>
    <property type="match status" value="1"/>
</dbReference>
<evidence type="ECO:0000313" key="5">
    <source>
        <dbReference type="EMBL" id="KAH0567739.1"/>
    </source>
</evidence>
<dbReference type="GO" id="GO:0003677">
    <property type="term" value="F:DNA binding"/>
    <property type="evidence" value="ECO:0007669"/>
    <property type="project" value="UniProtKB-UniRule"/>
</dbReference>
<evidence type="ECO:0000313" key="6">
    <source>
        <dbReference type="Proteomes" id="UP000826195"/>
    </source>
</evidence>
<keyword evidence="2" id="KW-0238">DNA-binding</keyword>
<comment type="subcellular location">
    <subcellularLocation>
        <location evidence="1 2">Nucleus</location>
    </subcellularLocation>
</comment>
<feature type="compositionally biased region" description="Basic and acidic residues" evidence="3">
    <location>
        <begin position="117"/>
        <end position="127"/>
    </location>
</feature>
<feature type="compositionally biased region" description="Low complexity" evidence="3">
    <location>
        <begin position="201"/>
        <end position="219"/>
    </location>
</feature>
<dbReference type="Proteomes" id="UP000826195">
    <property type="component" value="Unassembled WGS sequence"/>
</dbReference>